<reference evidence="2" key="1">
    <citation type="journal article" date="2024" name="Proc. Natl. Acad. Sci. U.S.A.">
        <title>Extraordinary preservation of gene collinearity over three hundred million years revealed in homosporous lycophytes.</title>
        <authorList>
            <person name="Li C."/>
            <person name="Wickell D."/>
            <person name="Kuo L.Y."/>
            <person name="Chen X."/>
            <person name="Nie B."/>
            <person name="Liao X."/>
            <person name="Peng D."/>
            <person name="Ji J."/>
            <person name="Jenkins J."/>
            <person name="Williams M."/>
            <person name="Shu S."/>
            <person name="Plott C."/>
            <person name="Barry K."/>
            <person name="Rajasekar S."/>
            <person name="Grimwood J."/>
            <person name="Han X."/>
            <person name="Sun S."/>
            <person name="Hou Z."/>
            <person name="He W."/>
            <person name="Dai G."/>
            <person name="Sun C."/>
            <person name="Schmutz J."/>
            <person name="Leebens-Mack J.H."/>
            <person name="Li F.W."/>
            <person name="Wang L."/>
        </authorList>
    </citation>
    <scope>NUCLEOTIDE SEQUENCE [LARGE SCALE GENOMIC DNA]</scope>
    <source>
        <strain evidence="2">cv. PW_Plant_1</strain>
    </source>
</reference>
<comment type="caution">
    <text evidence="1">The sequence shown here is derived from an EMBL/GenBank/DDBJ whole genome shotgun (WGS) entry which is preliminary data.</text>
</comment>
<dbReference type="Proteomes" id="UP001162992">
    <property type="component" value="Chromosome 22"/>
</dbReference>
<organism evidence="1 2">
    <name type="scientific">Diphasiastrum complanatum</name>
    <name type="common">Issler's clubmoss</name>
    <name type="synonym">Lycopodium complanatum</name>
    <dbReference type="NCBI Taxonomy" id="34168"/>
    <lineage>
        <taxon>Eukaryota</taxon>
        <taxon>Viridiplantae</taxon>
        <taxon>Streptophyta</taxon>
        <taxon>Embryophyta</taxon>
        <taxon>Tracheophyta</taxon>
        <taxon>Lycopodiopsida</taxon>
        <taxon>Lycopodiales</taxon>
        <taxon>Lycopodiaceae</taxon>
        <taxon>Lycopodioideae</taxon>
        <taxon>Diphasiastrum</taxon>
    </lineage>
</organism>
<gene>
    <name evidence="1" type="ORF">O6H91_22G004800</name>
</gene>
<sequence>MFKKMAVIHTRRHAYIFWVAILVMLPCRSVFTPVEAAHKLLKKEKYEFYVHVVRSHFTFSNSTAVRIWGKGAPDPSPPFAFGDAVVLDDKITEGPDFFSQEIGRIHGVFFDACYNSTGCFKLLVVATLDFTAGKLIGTIPITFLEDLTIPVRTYSFSGGTDDFLLTQGFGVVTPTVLADGYLRSHTVLHINRQSTTQRDF</sequence>
<name>A0ACC2ACB4_DIPCM</name>
<dbReference type="EMBL" id="CM055113">
    <property type="protein sequence ID" value="KAJ7515193.1"/>
    <property type="molecule type" value="Genomic_DNA"/>
</dbReference>
<proteinExistence type="predicted"/>
<accession>A0ACC2ACB4</accession>
<evidence type="ECO:0000313" key="1">
    <source>
        <dbReference type="EMBL" id="KAJ7515193.1"/>
    </source>
</evidence>
<evidence type="ECO:0000313" key="2">
    <source>
        <dbReference type="Proteomes" id="UP001162992"/>
    </source>
</evidence>
<keyword evidence="2" id="KW-1185">Reference proteome</keyword>
<protein>
    <submittedName>
        <fullName evidence="1">Uncharacterized protein</fullName>
    </submittedName>
</protein>